<dbReference type="RefSeq" id="WP_173763399.1">
    <property type="nucleotide sequence ID" value="NZ_CP048836.1"/>
</dbReference>
<keyword evidence="2" id="KW-1185">Reference proteome</keyword>
<reference evidence="1 2" key="1">
    <citation type="submission" date="2020-02" db="EMBL/GenBank/DDBJ databases">
        <title>Nitrogenibacter mangrovi gen. nov., sp. nov. isolated from mangrove sediment, a denitrifying betaproteobacterium.</title>
        <authorList>
            <person name="Liao H."/>
            <person name="Tian Y."/>
        </authorList>
    </citation>
    <scope>NUCLEOTIDE SEQUENCE [LARGE SCALE GENOMIC DNA]</scope>
    <source>
        <strain evidence="1 2">M9-3-2</strain>
    </source>
</reference>
<organism evidence="1 2">
    <name type="scientific">Nitrogeniibacter mangrovi</name>
    <dbReference type="NCBI Taxonomy" id="2016596"/>
    <lineage>
        <taxon>Bacteria</taxon>
        <taxon>Pseudomonadati</taxon>
        <taxon>Pseudomonadota</taxon>
        <taxon>Betaproteobacteria</taxon>
        <taxon>Rhodocyclales</taxon>
        <taxon>Zoogloeaceae</taxon>
        <taxon>Nitrogeniibacter</taxon>
    </lineage>
</organism>
<protein>
    <recommendedName>
        <fullName evidence="3">DUF4145 domain-containing protein</fullName>
    </recommendedName>
</protein>
<name>A0A6C1AXZ8_9RHOO</name>
<evidence type="ECO:0000313" key="1">
    <source>
        <dbReference type="EMBL" id="QID16232.1"/>
    </source>
</evidence>
<evidence type="ECO:0000313" key="2">
    <source>
        <dbReference type="Proteomes" id="UP000501991"/>
    </source>
</evidence>
<proteinExistence type="predicted"/>
<dbReference type="EMBL" id="CP048836">
    <property type="protein sequence ID" value="QID16232.1"/>
    <property type="molecule type" value="Genomic_DNA"/>
</dbReference>
<dbReference type="Proteomes" id="UP000501991">
    <property type="component" value="Chromosome"/>
</dbReference>
<dbReference type="KEGG" id="azq:G3580_00495"/>
<accession>A0A6C1AXZ8</accession>
<dbReference type="AlphaFoldDB" id="A0A6C1AXZ8"/>
<evidence type="ECO:0008006" key="3">
    <source>
        <dbReference type="Google" id="ProtNLM"/>
    </source>
</evidence>
<gene>
    <name evidence="1" type="ORF">G3580_00495</name>
</gene>
<sequence>MEISKLDVATRQLESAIALHFSGGDYLAVVTLAGAAEEILGKLLQRTGKRAMIDHLIDLDRELTGGRPFEIIRQEINGVRNSLKHANDPNEDKIVVEPGEAIAMLGRAVVNYVSLTESATPAMVRVYRQLMKLHPDVAR</sequence>